<reference evidence="3 4" key="1">
    <citation type="submission" date="2009-11" db="EMBL/GenBank/DDBJ databases">
        <title>Annotation of Allomyces macrogynus ATCC 38327.</title>
        <authorList>
            <consortium name="The Broad Institute Genome Sequencing Platform"/>
            <person name="Russ C."/>
            <person name="Cuomo C."/>
            <person name="Burger G."/>
            <person name="Gray M.W."/>
            <person name="Holland P.W.H."/>
            <person name="King N."/>
            <person name="Lang F.B.F."/>
            <person name="Roger A.J."/>
            <person name="Ruiz-Trillo I."/>
            <person name="Young S.K."/>
            <person name="Zeng Q."/>
            <person name="Gargeya S."/>
            <person name="Fitzgerald M."/>
            <person name="Haas B."/>
            <person name="Abouelleil A."/>
            <person name="Alvarado L."/>
            <person name="Arachchi H.M."/>
            <person name="Berlin A."/>
            <person name="Chapman S.B."/>
            <person name="Gearin G."/>
            <person name="Goldberg J."/>
            <person name="Griggs A."/>
            <person name="Gujja S."/>
            <person name="Hansen M."/>
            <person name="Heiman D."/>
            <person name="Howarth C."/>
            <person name="Larimer J."/>
            <person name="Lui A."/>
            <person name="MacDonald P.J.P."/>
            <person name="McCowen C."/>
            <person name="Montmayeur A."/>
            <person name="Murphy C."/>
            <person name="Neiman D."/>
            <person name="Pearson M."/>
            <person name="Priest M."/>
            <person name="Roberts A."/>
            <person name="Saif S."/>
            <person name="Shea T."/>
            <person name="Sisk P."/>
            <person name="Stolte C."/>
            <person name="Sykes S."/>
            <person name="Wortman J."/>
            <person name="Nusbaum C."/>
            <person name="Birren B."/>
        </authorList>
    </citation>
    <scope>NUCLEOTIDE SEQUENCE [LARGE SCALE GENOMIC DNA]</scope>
    <source>
        <strain evidence="3 4">ATCC 38327</strain>
    </source>
</reference>
<dbReference type="AlphaFoldDB" id="A0A0L0S5A8"/>
<feature type="transmembrane region" description="Helical" evidence="2">
    <location>
        <begin position="223"/>
        <end position="244"/>
    </location>
</feature>
<name>A0A0L0S5A8_ALLM3</name>
<keyword evidence="2" id="KW-0472">Membrane</keyword>
<reference evidence="4" key="2">
    <citation type="submission" date="2009-11" db="EMBL/GenBank/DDBJ databases">
        <title>The Genome Sequence of Allomyces macrogynus strain ATCC 38327.</title>
        <authorList>
            <consortium name="The Broad Institute Genome Sequencing Platform"/>
            <person name="Russ C."/>
            <person name="Cuomo C."/>
            <person name="Shea T."/>
            <person name="Young S.K."/>
            <person name="Zeng Q."/>
            <person name="Koehrsen M."/>
            <person name="Haas B."/>
            <person name="Borodovsky M."/>
            <person name="Guigo R."/>
            <person name="Alvarado L."/>
            <person name="Berlin A."/>
            <person name="Borenstein D."/>
            <person name="Chen Z."/>
            <person name="Engels R."/>
            <person name="Freedman E."/>
            <person name="Gellesch M."/>
            <person name="Goldberg J."/>
            <person name="Griggs A."/>
            <person name="Gujja S."/>
            <person name="Heiman D."/>
            <person name="Hepburn T."/>
            <person name="Howarth C."/>
            <person name="Jen D."/>
            <person name="Larson L."/>
            <person name="Lewis B."/>
            <person name="Mehta T."/>
            <person name="Park D."/>
            <person name="Pearson M."/>
            <person name="Roberts A."/>
            <person name="Saif S."/>
            <person name="Shenoy N."/>
            <person name="Sisk P."/>
            <person name="Stolte C."/>
            <person name="Sykes S."/>
            <person name="Walk T."/>
            <person name="White J."/>
            <person name="Yandava C."/>
            <person name="Burger G."/>
            <person name="Gray M.W."/>
            <person name="Holland P.W.H."/>
            <person name="King N."/>
            <person name="Lang F.B.F."/>
            <person name="Roger A.J."/>
            <person name="Ruiz-Trillo I."/>
            <person name="Lander E."/>
            <person name="Nusbaum C."/>
        </authorList>
    </citation>
    <scope>NUCLEOTIDE SEQUENCE [LARGE SCALE GENOMIC DNA]</scope>
    <source>
        <strain evidence="4">ATCC 38327</strain>
    </source>
</reference>
<dbReference type="EMBL" id="GG745332">
    <property type="protein sequence ID" value="KNE57723.1"/>
    <property type="molecule type" value="Genomic_DNA"/>
</dbReference>
<keyword evidence="2" id="KW-0812">Transmembrane</keyword>
<feature type="transmembrane region" description="Helical" evidence="2">
    <location>
        <begin position="270"/>
        <end position="293"/>
    </location>
</feature>
<evidence type="ECO:0000313" key="4">
    <source>
        <dbReference type="Proteomes" id="UP000054350"/>
    </source>
</evidence>
<keyword evidence="2" id="KW-1133">Transmembrane helix</keyword>
<organism evidence="3 4">
    <name type="scientific">Allomyces macrogynus (strain ATCC 38327)</name>
    <name type="common">Allomyces javanicus var. macrogynus</name>
    <dbReference type="NCBI Taxonomy" id="578462"/>
    <lineage>
        <taxon>Eukaryota</taxon>
        <taxon>Fungi</taxon>
        <taxon>Fungi incertae sedis</taxon>
        <taxon>Blastocladiomycota</taxon>
        <taxon>Blastocladiomycetes</taxon>
        <taxon>Blastocladiales</taxon>
        <taxon>Blastocladiaceae</taxon>
        <taxon>Allomyces</taxon>
    </lineage>
</organism>
<feature type="transmembrane region" description="Helical" evidence="2">
    <location>
        <begin position="354"/>
        <end position="379"/>
    </location>
</feature>
<evidence type="ECO:0000313" key="3">
    <source>
        <dbReference type="EMBL" id="KNE57723.1"/>
    </source>
</evidence>
<accession>A0A0L0S5A8</accession>
<feature type="transmembrane region" description="Helical" evidence="2">
    <location>
        <begin position="44"/>
        <end position="65"/>
    </location>
</feature>
<feature type="compositionally biased region" description="Basic and acidic residues" evidence="1">
    <location>
        <begin position="428"/>
        <end position="440"/>
    </location>
</feature>
<dbReference type="OrthoDB" id="5579514at2759"/>
<keyword evidence="4" id="KW-1185">Reference proteome</keyword>
<proteinExistence type="predicted"/>
<evidence type="ECO:0000256" key="1">
    <source>
        <dbReference type="SAM" id="MobiDB-lite"/>
    </source>
</evidence>
<feature type="region of interest" description="Disordered" evidence="1">
    <location>
        <begin position="419"/>
        <end position="440"/>
    </location>
</feature>
<feature type="transmembrane region" description="Helical" evidence="2">
    <location>
        <begin position="178"/>
        <end position="202"/>
    </location>
</feature>
<feature type="transmembrane region" description="Helical" evidence="2">
    <location>
        <begin position="133"/>
        <end position="158"/>
    </location>
</feature>
<gene>
    <name evidence="3" type="ORF">AMAG_04582</name>
</gene>
<protein>
    <submittedName>
        <fullName evidence="3">Uncharacterized protein</fullName>
    </submittedName>
</protein>
<evidence type="ECO:0000256" key="2">
    <source>
        <dbReference type="SAM" id="Phobius"/>
    </source>
</evidence>
<feature type="transmembrane region" description="Helical" evidence="2">
    <location>
        <begin position="102"/>
        <end position="121"/>
    </location>
</feature>
<feature type="transmembrane region" description="Helical" evidence="2">
    <location>
        <begin position="323"/>
        <end position="342"/>
    </location>
</feature>
<sequence length="440" mass="48047">MARLDRRREDWRSSTLATAQARIFAVQCPYSARRRLRSRYSREMVTKAWTLVVIALALIAVPTTVNATRLGPRAIRDDDPPARDKTVLATAPVFQPGDAGPVIASAVAAVFLVPCIAWLAHSLLRWWQHRTRLLALLTVVWAIYTLYQLCLLVYTSTYTHCRYPFLYHTPFPSWPNCVAPWFLTALIFLQCIGAALFVVATISQFQDAFALLSTRHLLVCRALTVLVAIVATLRLISTLLWEAIADSRVSPFLPSSTAAIRRFDKIMHPALFAVLGVCDLTALLLGLTFVLGIQRDLQVHMSASFHGISRAARHAELAHTRHMVAAIGVSLMALVVFLLVQAPGVLPVIDVIPVVLVNAMNTALLKVYSSCTMLTIAGMKEMLLVRQKLLEFGGGGGEGTATTSSSATSGVVTPLAEWRPGASVGASDTKRRVEAGRPVS</sequence>
<dbReference type="VEuPathDB" id="FungiDB:AMAG_04582"/>
<dbReference type="Proteomes" id="UP000054350">
    <property type="component" value="Unassembled WGS sequence"/>
</dbReference>